<dbReference type="RefSeq" id="WP_220476395.1">
    <property type="nucleotide sequence ID" value="NZ_BAAAOV010000012.1"/>
</dbReference>
<name>A0A839E7Z6_9MICO</name>
<protein>
    <recommendedName>
        <fullName evidence="3">Thioredoxin family protein</fullName>
    </recommendedName>
</protein>
<reference evidence="1 2" key="1">
    <citation type="submission" date="2020-07" db="EMBL/GenBank/DDBJ databases">
        <title>Sequencing the genomes of 1000 actinobacteria strains.</title>
        <authorList>
            <person name="Klenk H.-P."/>
        </authorList>
    </citation>
    <scope>NUCLEOTIDE SEQUENCE [LARGE SCALE GENOMIC DNA]</scope>
    <source>
        <strain evidence="1 2">DSM 19663</strain>
    </source>
</reference>
<comment type="caution">
    <text evidence="1">The sequence shown here is derived from an EMBL/GenBank/DDBJ whole genome shotgun (WGS) entry which is preliminary data.</text>
</comment>
<keyword evidence="2" id="KW-1185">Reference proteome</keyword>
<dbReference type="EMBL" id="JACGWX010000006">
    <property type="protein sequence ID" value="MBA8848641.1"/>
    <property type="molecule type" value="Genomic_DNA"/>
</dbReference>
<evidence type="ECO:0008006" key="3">
    <source>
        <dbReference type="Google" id="ProtNLM"/>
    </source>
</evidence>
<organism evidence="1 2">
    <name type="scientific">Microcella alkalica</name>
    <dbReference type="NCBI Taxonomy" id="355930"/>
    <lineage>
        <taxon>Bacteria</taxon>
        <taxon>Bacillati</taxon>
        <taxon>Actinomycetota</taxon>
        <taxon>Actinomycetes</taxon>
        <taxon>Micrococcales</taxon>
        <taxon>Microbacteriaceae</taxon>
        <taxon>Microcella</taxon>
    </lineage>
</organism>
<accession>A0A839E7Z6</accession>
<dbReference type="AlphaFoldDB" id="A0A839E7Z6"/>
<proteinExistence type="predicted"/>
<evidence type="ECO:0000313" key="1">
    <source>
        <dbReference type="EMBL" id="MBA8848641.1"/>
    </source>
</evidence>
<sequence length="108" mass="11659">MPEQITIEVVHIDECPNWAETAEDLRGLLAELGRDDLDVDVRRVTTGNEALAAGFAGSPTILIDGDDPFPHGEPTGELACRVYVTEAGLRGRPSREQLRALLAEHLGA</sequence>
<dbReference type="Proteomes" id="UP000585905">
    <property type="component" value="Unassembled WGS sequence"/>
</dbReference>
<evidence type="ECO:0000313" key="2">
    <source>
        <dbReference type="Proteomes" id="UP000585905"/>
    </source>
</evidence>
<gene>
    <name evidence="1" type="ORF">FHX53_002251</name>
</gene>